<evidence type="ECO:0000313" key="2">
    <source>
        <dbReference type="EMBL" id="PNY13123.1"/>
    </source>
</evidence>
<dbReference type="EMBL" id="ASHM01005835">
    <property type="protein sequence ID" value="PNY13123.1"/>
    <property type="molecule type" value="Genomic_DNA"/>
</dbReference>
<sequence>MYTQFCTVSWSKVCTSYEAGDLDLRPLANINSSLLLQLSWKFLSSDEQWATLCRAKYLKHGNPAQTYMKSSIWHGIKDHVPTVKANTIWLIGSGHSDGVLSAKSAYSHLFPQFSTVAWAAWIWQQFIPPSAFVVWRSIHDKLPTDDNLMRQVFQSCKNSWSVHIHNLALATITQFSIVFGWQGMSAPLVDGFTTITEHSILERLRLKPRFCNAPAISFVIWKTPSLPWIKVNTDGSVMNLPPSAA</sequence>
<accession>A0A2K3PCV9</accession>
<evidence type="ECO:0000313" key="3">
    <source>
        <dbReference type="Proteomes" id="UP000236291"/>
    </source>
</evidence>
<dbReference type="InterPro" id="IPR026960">
    <property type="entry name" value="RVT-Znf"/>
</dbReference>
<dbReference type="Pfam" id="PF13966">
    <property type="entry name" value="zf-RVT"/>
    <property type="match status" value="1"/>
</dbReference>
<comment type="caution">
    <text evidence="2">The sequence shown here is derived from an EMBL/GenBank/DDBJ whole genome shotgun (WGS) entry which is preliminary data.</text>
</comment>
<name>A0A2K3PCV9_TRIPR</name>
<feature type="domain" description="Reverse transcriptase zinc-binding" evidence="1">
    <location>
        <begin position="101"/>
        <end position="158"/>
    </location>
</feature>
<gene>
    <name evidence="2" type="ORF">L195_g009771</name>
</gene>
<dbReference type="AlphaFoldDB" id="A0A2K3PCV9"/>
<reference evidence="2 3" key="2">
    <citation type="journal article" date="2017" name="Front. Plant Sci.">
        <title>Gene Classification and Mining of Molecular Markers Useful in Red Clover (Trifolium pratense) Breeding.</title>
        <authorList>
            <person name="Istvanek J."/>
            <person name="Dluhosova J."/>
            <person name="Dluhos P."/>
            <person name="Patkova L."/>
            <person name="Nedelnik J."/>
            <person name="Repkova J."/>
        </authorList>
    </citation>
    <scope>NUCLEOTIDE SEQUENCE [LARGE SCALE GENOMIC DNA]</scope>
    <source>
        <strain evidence="3">cv. Tatra</strain>
        <tissue evidence="2">Young leaves</tissue>
    </source>
</reference>
<protein>
    <recommendedName>
        <fullName evidence="1">Reverse transcriptase zinc-binding domain-containing protein</fullName>
    </recommendedName>
</protein>
<proteinExistence type="predicted"/>
<reference evidence="2 3" key="1">
    <citation type="journal article" date="2014" name="Am. J. Bot.">
        <title>Genome assembly and annotation for red clover (Trifolium pratense; Fabaceae).</title>
        <authorList>
            <person name="Istvanek J."/>
            <person name="Jaros M."/>
            <person name="Krenek A."/>
            <person name="Repkova J."/>
        </authorList>
    </citation>
    <scope>NUCLEOTIDE SEQUENCE [LARGE SCALE GENOMIC DNA]</scope>
    <source>
        <strain evidence="3">cv. Tatra</strain>
        <tissue evidence="2">Young leaves</tissue>
    </source>
</reference>
<dbReference type="Proteomes" id="UP000236291">
    <property type="component" value="Unassembled WGS sequence"/>
</dbReference>
<organism evidence="2 3">
    <name type="scientific">Trifolium pratense</name>
    <name type="common">Red clover</name>
    <dbReference type="NCBI Taxonomy" id="57577"/>
    <lineage>
        <taxon>Eukaryota</taxon>
        <taxon>Viridiplantae</taxon>
        <taxon>Streptophyta</taxon>
        <taxon>Embryophyta</taxon>
        <taxon>Tracheophyta</taxon>
        <taxon>Spermatophyta</taxon>
        <taxon>Magnoliopsida</taxon>
        <taxon>eudicotyledons</taxon>
        <taxon>Gunneridae</taxon>
        <taxon>Pentapetalae</taxon>
        <taxon>rosids</taxon>
        <taxon>fabids</taxon>
        <taxon>Fabales</taxon>
        <taxon>Fabaceae</taxon>
        <taxon>Papilionoideae</taxon>
        <taxon>50 kb inversion clade</taxon>
        <taxon>NPAAA clade</taxon>
        <taxon>Hologalegina</taxon>
        <taxon>IRL clade</taxon>
        <taxon>Trifolieae</taxon>
        <taxon>Trifolium</taxon>
    </lineage>
</organism>
<evidence type="ECO:0000259" key="1">
    <source>
        <dbReference type="Pfam" id="PF13966"/>
    </source>
</evidence>